<evidence type="ECO:0000256" key="9">
    <source>
        <dbReference type="HAMAP-Rule" id="MF_01401"/>
    </source>
</evidence>
<comment type="catalytic activity">
    <reaction evidence="7">
        <text>L-methionyl-[protein] + [thioredoxin]-disulfide + H2O = L-methionyl-(R)-S-oxide-[protein] + [thioredoxin]-dithiol</text>
        <dbReference type="Rhea" id="RHEA:24164"/>
        <dbReference type="Rhea" id="RHEA-COMP:10698"/>
        <dbReference type="Rhea" id="RHEA-COMP:10700"/>
        <dbReference type="Rhea" id="RHEA-COMP:12313"/>
        <dbReference type="Rhea" id="RHEA-COMP:12314"/>
        <dbReference type="ChEBI" id="CHEBI:15377"/>
        <dbReference type="ChEBI" id="CHEBI:16044"/>
        <dbReference type="ChEBI" id="CHEBI:29950"/>
        <dbReference type="ChEBI" id="CHEBI:45764"/>
        <dbReference type="ChEBI" id="CHEBI:50058"/>
        <dbReference type="EC" id="1.8.4.12"/>
    </reaction>
</comment>
<dbReference type="InterPro" id="IPR036509">
    <property type="entry name" value="Met_Sox_Rdtase_MsrA_sf"/>
</dbReference>
<organism evidence="11 12">
    <name type="scientific">Candidatus Jacksonbacteria bacterium RIFCSPLOWO2_02_FULL_44_20</name>
    <dbReference type="NCBI Taxonomy" id="1798460"/>
    <lineage>
        <taxon>Bacteria</taxon>
        <taxon>Candidatus Jacksoniibacteriota</taxon>
    </lineage>
</organism>
<dbReference type="PANTHER" id="PTHR10173">
    <property type="entry name" value="METHIONINE SULFOXIDE REDUCTASE"/>
    <property type="match status" value="1"/>
</dbReference>
<dbReference type="SUPFAM" id="SSF55068">
    <property type="entry name" value="Peptide methionine sulfoxide reductase"/>
    <property type="match status" value="1"/>
</dbReference>
<evidence type="ECO:0000256" key="2">
    <source>
        <dbReference type="ARBA" id="ARBA00011017"/>
    </source>
</evidence>
<dbReference type="Proteomes" id="UP000178315">
    <property type="component" value="Unassembled WGS sequence"/>
</dbReference>
<dbReference type="NCBIfam" id="TIGR00401">
    <property type="entry name" value="msrA"/>
    <property type="match status" value="1"/>
</dbReference>
<evidence type="ECO:0000313" key="12">
    <source>
        <dbReference type="Proteomes" id="UP000178315"/>
    </source>
</evidence>
<comment type="similarity">
    <text evidence="2">In the N-terminal section; belongs to the MsrA Met sulfoxide reductase family.</text>
</comment>
<dbReference type="GO" id="GO:0033743">
    <property type="term" value="F:peptide-methionine (R)-S-oxide reductase activity"/>
    <property type="evidence" value="ECO:0007669"/>
    <property type="project" value="UniProtKB-EC"/>
</dbReference>
<comment type="similarity">
    <text evidence="9">Belongs to the MsrA Met sulfoxide reductase family.</text>
</comment>
<comment type="caution">
    <text evidence="11">The sequence shown here is derived from an EMBL/GenBank/DDBJ whole genome shotgun (WGS) entry which is preliminary data.</text>
</comment>
<dbReference type="PANTHER" id="PTHR10173:SF59">
    <property type="entry name" value="PEPTIDE METHIONINE SULFOXIDE REDUCTASE MSRA_MSRB"/>
    <property type="match status" value="1"/>
</dbReference>
<gene>
    <name evidence="9" type="primary">msrA</name>
    <name evidence="11" type="ORF">A3H61_00125</name>
</gene>
<dbReference type="Pfam" id="PF01641">
    <property type="entry name" value="SelR"/>
    <property type="match status" value="1"/>
</dbReference>
<protein>
    <recommendedName>
        <fullName evidence="9">Peptide methionine sulfoxide reductase MsrA</fullName>
        <shortName evidence="9">Protein-methionine-S-oxide reductase</shortName>
        <ecNumber evidence="9">1.8.4.11</ecNumber>
    </recommendedName>
    <alternativeName>
        <fullName evidence="9">Peptide-methionine (S)-S-oxide reductase</fullName>
        <shortName evidence="9">Peptide Met(O) reductase</shortName>
    </alternativeName>
</protein>
<evidence type="ECO:0000256" key="1">
    <source>
        <dbReference type="ARBA" id="ARBA00008076"/>
    </source>
</evidence>
<dbReference type="InterPro" id="IPR011057">
    <property type="entry name" value="Mss4-like_sf"/>
</dbReference>
<dbReference type="InterPro" id="IPR002579">
    <property type="entry name" value="Met_Sox_Rdtase_MsrB_dom"/>
</dbReference>
<dbReference type="GO" id="GO:0030091">
    <property type="term" value="P:protein repair"/>
    <property type="evidence" value="ECO:0007669"/>
    <property type="project" value="InterPro"/>
</dbReference>
<dbReference type="GO" id="GO:0008113">
    <property type="term" value="F:peptide-methionine (S)-S-oxide reductase activity"/>
    <property type="evidence" value="ECO:0007669"/>
    <property type="project" value="UniProtKB-UniRule"/>
</dbReference>
<keyword evidence="4" id="KW-0511">Multifunctional enzyme</keyword>
<dbReference type="GO" id="GO:0006979">
    <property type="term" value="P:response to oxidative stress"/>
    <property type="evidence" value="ECO:0007669"/>
    <property type="project" value="InterPro"/>
</dbReference>
<dbReference type="GO" id="GO:0033744">
    <property type="term" value="F:L-methionine:thioredoxin-disulfide S-oxidoreductase activity"/>
    <property type="evidence" value="ECO:0007669"/>
    <property type="project" value="RHEA"/>
</dbReference>
<comment type="catalytic activity">
    <reaction evidence="8 9">
        <text>[thioredoxin]-disulfide + L-methionine + H2O = L-methionine (S)-S-oxide + [thioredoxin]-dithiol</text>
        <dbReference type="Rhea" id="RHEA:19993"/>
        <dbReference type="Rhea" id="RHEA-COMP:10698"/>
        <dbReference type="Rhea" id="RHEA-COMP:10700"/>
        <dbReference type="ChEBI" id="CHEBI:15377"/>
        <dbReference type="ChEBI" id="CHEBI:29950"/>
        <dbReference type="ChEBI" id="CHEBI:50058"/>
        <dbReference type="ChEBI" id="CHEBI:57844"/>
        <dbReference type="ChEBI" id="CHEBI:58772"/>
        <dbReference type="EC" id="1.8.4.11"/>
    </reaction>
</comment>
<evidence type="ECO:0000256" key="3">
    <source>
        <dbReference type="ARBA" id="ARBA00023002"/>
    </source>
</evidence>
<dbReference type="EMBL" id="MHJU01000013">
    <property type="protein sequence ID" value="OGY73348.1"/>
    <property type="molecule type" value="Genomic_DNA"/>
</dbReference>
<dbReference type="Gene3D" id="2.170.150.20">
    <property type="entry name" value="Peptide methionine sulfoxide reductase"/>
    <property type="match status" value="1"/>
</dbReference>
<evidence type="ECO:0000256" key="4">
    <source>
        <dbReference type="ARBA" id="ARBA00023268"/>
    </source>
</evidence>
<evidence type="ECO:0000256" key="7">
    <source>
        <dbReference type="ARBA" id="ARBA00048488"/>
    </source>
</evidence>
<evidence type="ECO:0000259" key="10">
    <source>
        <dbReference type="PROSITE" id="PS51790"/>
    </source>
</evidence>
<evidence type="ECO:0000256" key="8">
    <source>
        <dbReference type="ARBA" id="ARBA00048782"/>
    </source>
</evidence>
<comment type="similarity">
    <text evidence="1">In the C-terminal section; belongs to the MsrB Met sulfoxide reductase family.</text>
</comment>
<dbReference type="EC" id="1.8.4.11" evidence="9"/>
<evidence type="ECO:0000256" key="5">
    <source>
        <dbReference type="ARBA" id="ARBA00024679"/>
    </source>
</evidence>
<name>A0A1G2A8X5_9BACT</name>
<sequence>MVKNSPPLPESVEAKTAIMGNGCFWCAESDFEKISGVIDVVSGYAGGNGDNPTYEDYAQRGYREVVQITYDPSQVSYSGLVEYLIKHGDPTDAEGSFYDRGAQYAPAVYYENDEEKNSALAVIAEVDAQHVFDKPIALAVILRVKFWPAEGYHQDYYKEKSIRYGYYRLRSGRDAFIKKYWGDNIDISQSPTAMDDSSLWKSYKKPSKEDVQKLLTPLQYKVTQEDGTEPPFSNEYDTNKREGIYVDILSGEPLYSSLDKYDSGTGWPSFVKPIAPESVIFKEDNSFFSARTEVRSKYADSHLGHVFNDGPKDRGGLRYCMNSAALRFIAKEDLSASGYQEFVRLFE</sequence>
<dbReference type="FunFam" id="2.170.150.20:FF:000003">
    <property type="entry name" value="Peptide methionine sulfoxide reductase MsrB"/>
    <property type="match status" value="1"/>
</dbReference>
<comment type="function">
    <text evidence="5 9">Has an important function as a repair enzyme for proteins that have been inactivated by oxidation. Catalyzes the reversible oxidation-reduction of methionine sulfoxide in proteins to methionine.</text>
</comment>
<evidence type="ECO:0000313" key="11">
    <source>
        <dbReference type="EMBL" id="OGY73348.1"/>
    </source>
</evidence>
<dbReference type="HAMAP" id="MF_01401">
    <property type="entry name" value="MsrA"/>
    <property type="match status" value="1"/>
</dbReference>
<dbReference type="InterPro" id="IPR028427">
    <property type="entry name" value="Met_Sox_Rdtase_MsrB"/>
</dbReference>
<dbReference type="Pfam" id="PF01625">
    <property type="entry name" value="PMSR"/>
    <property type="match status" value="1"/>
</dbReference>
<evidence type="ECO:0000256" key="6">
    <source>
        <dbReference type="ARBA" id="ARBA00047806"/>
    </source>
</evidence>
<proteinExistence type="inferred from homology"/>
<dbReference type="Gene3D" id="3.30.1060.10">
    <property type="entry name" value="Peptide methionine sulphoxide reductase MsrA"/>
    <property type="match status" value="1"/>
</dbReference>
<dbReference type="InterPro" id="IPR002569">
    <property type="entry name" value="Met_Sox_Rdtase_MsrA_dom"/>
</dbReference>
<dbReference type="NCBIfam" id="TIGR00357">
    <property type="entry name" value="peptide-methionine (R)-S-oxide reductase MsrB"/>
    <property type="match status" value="1"/>
</dbReference>
<dbReference type="AlphaFoldDB" id="A0A1G2A8X5"/>
<dbReference type="GO" id="GO:0005737">
    <property type="term" value="C:cytoplasm"/>
    <property type="evidence" value="ECO:0007669"/>
    <property type="project" value="TreeGrafter"/>
</dbReference>
<comment type="catalytic activity">
    <reaction evidence="6 9">
        <text>L-methionyl-[protein] + [thioredoxin]-disulfide + H2O = L-methionyl-(S)-S-oxide-[protein] + [thioredoxin]-dithiol</text>
        <dbReference type="Rhea" id="RHEA:14217"/>
        <dbReference type="Rhea" id="RHEA-COMP:10698"/>
        <dbReference type="Rhea" id="RHEA-COMP:10700"/>
        <dbReference type="Rhea" id="RHEA-COMP:12313"/>
        <dbReference type="Rhea" id="RHEA-COMP:12315"/>
        <dbReference type="ChEBI" id="CHEBI:15377"/>
        <dbReference type="ChEBI" id="CHEBI:16044"/>
        <dbReference type="ChEBI" id="CHEBI:29950"/>
        <dbReference type="ChEBI" id="CHEBI:44120"/>
        <dbReference type="ChEBI" id="CHEBI:50058"/>
        <dbReference type="EC" id="1.8.4.11"/>
    </reaction>
</comment>
<feature type="active site" evidence="9">
    <location>
        <position position="23"/>
    </location>
</feature>
<dbReference type="PROSITE" id="PS51790">
    <property type="entry name" value="MSRB"/>
    <property type="match status" value="1"/>
</dbReference>
<feature type="domain" description="MsrB" evidence="10">
    <location>
        <begin position="208"/>
        <end position="331"/>
    </location>
</feature>
<reference evidence="11 12" key="1">
    <citation type="journal article" date="2016" name="Nat. Commun.">
        <title>Thousands of microbial genomes shed light on interconnected biogeochemical processes in an aquifer system.</title>
        <authorList>
            <person name="Anantharaman K."/>
            <person name="Brown C.T."/>
            <person name="Hug L.A."/>
            <person name="Sharon I."/>
            <person name="Castelle C.J."/>
            <person name="Probst A.J."/>
            <person name="Thomas B.C."/>
            <person name="Singh A."/>
            <person name="Wilkins M.J."/>
            <person name="Karaoz U."/>
            <person name="Brodie E.L."/>
            <person name="Williams K.H."/>
            <person name="Hubbard S.S."/>
            <person name="Banfield J.F."/>
        </authorList>
    </citation>
    <scope>NUCLEOTIDE SEQUENCE [LARGE SCALE GENOMIC DNA]</scope>
</reference>
<keyword evidence="3 9" id="KW-0560">Oxidoreductase</keyword>
<dbReference type="SUPFAM" id="SSF51316">
    <property type="entry name" value="Mss4-like"/>
    <property type="match status" value="1"/>
</dbReference>
<accession>A0A1G2A8X5</accession>